<keyword evidence="1" id="KW-0472">Membrane</keyword>
<protein>
    <submittedName>
        <fullName evidence="2">Uncharacterized protein</fullName>
    </submittedName>
</protein>
<evidence type="ECO:0000313" key="2">
    <source>
        <dbReference type="EMBL" id="GBN88719.1"/>
    </source>
</evidence>
<accession>A0A4Y2SNG2</accession>
<comment type="caution">
    <text evidence="2">The sequence shown here is derived from an EMBL/GenBank/DDBJ whole genome shotgun (WGS) entry which is preliminary data.</text>
</comment>
<keyword evidence="1" id="KW-0812">Transmembrane</keyword>
<keyword evidence="1" id="KW-1133">Transmembrane helix</keyword>
<feature type="transmembrane region" description="Helical" evidence="1">
    <location>
        <begin position="57"/>
        <end position="78"/>
    </location>
</feature>
<evidence type="ECO:0000313" key="3">
    <source>
        <dbReference type="Proteomes" id="UP000499080"/>
    </source>
</evidence>
<dbReference type="AlphaFoldDB" id="A0A4Y2SNG2"/>
<proteinExistence type="predicted"/>
<dbReference type="Proteomes" id="UP000499080">
    <property type="component" value="Unassembled WGS sequence"/>
</dbReference>
<reference evidence="2 3" key="1">
    <citation type="journal article" date="2019" name="Sci. Rep.">
        <title>Orb-weaving spider Araneus ventricosus genome elucidates the spidroin gene catalogue.</title>
        <authorList>
            <person name="Kono N."/>
            <person name="Nakamura H."/>
            <person name="Ohtoshi R."/>
            <person name="Moran D.A.P."/>
            <person name="Shinohara A."/>
            <person name="Yoshida Y."/>
            <person name="Fujiwara M."/>
            <person name="Mori M."/>
            <person name="Tomita M."/>
            <person name="Arakawa K."/>
        </authorList>
    </citation>
    <scope>NUCLEOTIDE SEQUENCE [LARGE SCALE GENOMIC DNA]</scope>
</reference>
<evidence type="ECO:0000256" key="1">
    <source>
        <dbReference type="SAM" id="Phobius"/>
    </source>
</evidence>
<gene>
    <name evidence="2" type="ORF">AVEN_65005_1</name>
</gene>
<dbReference type="EMBL" id="BGPR01022426">
    <property type="protein sequence ID" value="GBN88719.1"/>
    <property type="molecule type" value="Genomic_DNA"/>
</dbReference>
<organism evidence="2 3">
    <name type="scientific">Araneus ventricosus</name>
    <name type="common">Orbweaver spider</name>
    <name type="synonym">Epeira ventricosa</name>
    <dbReference type="NCBI Taxonomy" id="182803"/>
    <lineage>
        <taxon>Eukaryota</taxon>
        <taxon>Metazoa</taxon>
        <taxon>Ecdysozoa</taxon>
        <taxon>Arthropoda</taxon>
        <taxon>Chelicerata</taxon>
        <taxon>Arachnida</taxon>
        <taxon>Araneae</taxon>
        <taxon>Araneomorphae</taxon>
        <taxon>Entelegynae</taxon>
        <taxon>Araneoidea</taxon>
        <taxon>Araneidae</taxon>
        <taxon>Araneus</taxon>
    </lineage>
</organism>
<name>A0A4Y2SNG2_ARAVE</name>
<feature type="non-terminal residue" evidence="2">
    <location>
        <position position="119"/>
    </location>
</feature>
<sequence length="119" mass="13382">MPAHVSSSLSNRGSKLRGPFQNYTHSVVSKRDVNITELSKDIELATSLSTWSLVTTFMAIAVSVTWSMTSVTTCYHIAWSLIDRDKEMLPWTRRYTNCIPRDNRIPAAIPNTRSEHAVG</sequence>
<keyword evidence="3" id="KW-1185">Reference proteome</keyword>